<evidence type="ECO:0000313" key="2">
    <source>
        <dbReference type="EMBL" id="AYD83220.1"/>
    </source>
</evidence>
<feature type="region of interest" description="Disordered" evidence="1">
    <location>
        <begin position="190"/>
        <end position="227"/>
    </location>
</feature>
<dbReference type="EMBL" id="MH779499">
    <property type="protein sequence ID" value="AYD83220.1"/>
    <property type="molecule type" value="Genomic_DNA"/>
</dbReference>
<evidence type="ECO:0000256" key="1">
    <source>
        <dbReference type="SAM" id="MobiDB-lite"/>
    </source>
</evidence>
<sequence>MKYANKSRIIAAAMPLDGLVPFSGRPARAGRAIPRRDPDPNEHGGKDTKDKVDPDKDNPDDDSSKKTDDDDDPKPIDVTQTQAYKDEKKRADAAERELNALKRKGMSQDEQARADELDAAVNTAVSAKEVELTDHYEGRIAALQEQIIETAIDNVFASGGLQRKDYDDVIATLDKTKFVKDDGSVDREKVTKALSPITRAATSRPPRTTSGRSTGDRGFGRYLPQND</sequence>
<name>A0A386KCW4_9CAUD</name>
<organism evidence="2 3">
    <name type="scientific">Gordonia phage Buggaboo</name>
    <dbReference type="NCBI Taxonomy" id="2315529"/>
    <lineage>
        <taxon>Viruses</taxon>
        <taxon>Duplodnaviria</taxon>
        <taxon>Heunggongvirae</taxon>
        <taxon>Uroviricota</taxon>
        <taxon>Caudoviricetes</taxon>
        <taxon>Zierdtviridae</taxon>
        <taxon>Emilbogenvirinae</taxon>
        <taxon>Kablunavirus</taxon>
        <taxon>Kablunavirus buggaboo</taxon>
    </lineage>
</organism>
<feature type="compositionally biased region" description="Basic and acidic residues" evidence="1">
    <location>
        <begin position="34"/>
        <end position="68"/>
    </location>
</feature>
<feature type="region of interest" description="Disordered" evidence="1">
    <location>
        <begin position="12"/>
        <end position="114"/>
    </location>
</feature>
<dbReference type="GeneID" id="65116498"/>
<protein>
    <submittedName>
        <fullName evidence="2">Scaffolding protein</fullName>
    </submittedName>
</protein>
<evidence type="ECO:0000313" key="3">
    <source>
        <dbReference type="Proteomes" id="UP000279879"/>
    </source>
</evidence>
<proteinExistence type="predicted"/>
<dbReference type="Proteomes" id="UP000279879">
    <property type="component" value="Segment"/>
</dbReference>
<gene>
    <name evidence="2" type="primary">28</name>
    <name evidence="2" type="ORF">SEA_BUGGABOO_28</name>
</gene>
<feature type="compositionally biased region" description="Low complexity" evidence="1">
    <location>
        <begin position="198"/>
        <end position="210"/>
    </location>
</feature>
<keyword evidence="3" id="KW-1185">Reference proteome</keyword>
<dbReference type="RefSeq" id="YP_010098822.1">
    <property type="nucleotide sequence ID" value="NC_055770.1"/>
</dbReference>
<accession>A0A386KCW4</accession>
<feature type="compositionally biased region" description="Basic and acidic residues" evidence="1">
    <location>
        <begin position="84"/>
        <end position="114"/>
    </location>
</feature>
<dbReference type="KEGG" id="vg:65116498"/>
<reference evidence="2 3" key="1">
    <citation type="submission" date="2018-08" db="EMBL/GenBank/DDBJ databases">
        <authorList>
            <person name="Pope W.H."/>
            <person name="Garlena R.A."/>
            <person name="Russell D.A."/>
            <person name="Jacobs-Sera D."/>
            <person name="Hatfull G.F."/>
        </authorList>
    </citation>
    <scope>NUCLEOTIDE SEQUENCE [LARGE SCALE GENOMIC DNA]</scope>
</reference>